<accession>X1KX65</accession>
<dbReference type="AlphaFoldDB" id="X1KX65"/>
<dbReference type="EMBL" id="BARV01001611">
    <property type="protein sequence ID" value="GAH98240.1"/>
    <property type="molecule type" value="Genomic_DNA"/>
</dbReference>
<sequence length="63" mass="7107">MTDQIRSGQEVLDEFFTEIASMDGIDNDVADIVINLYREGKLTNTNLSNELARIRGEKTSDKD</sequence>
<reference evidence="1" key="1">
    <citation type="journal article" date="2014" name="Front. Microbiol.">
        <title>High frequency of phylogenetically diverse reductive dehalogenase-homologous genes in deep subseafloor sedimentary metagenomes.</title>
        <authorList>
            <person name="Kawai M."/>
            <person name="Futagami T."/>
            <person name="Toyoda A."/>
            <person name="Takaki Y."/>
            <person name="Nishi S."/>
            <person name="Hori S."/>
            <person name="Arai W."/>
            <person name="Tsubouchi T."/>
            <person name="Morono Y."/>
            <person name="Uchiyama I."/>
            <person name="Ito T."/>
            <person name="Fujiyama A."/>
            <person name="Inagaki F."/>
            <person name="Takami H."/>
        </authorList>
    </citation>
    <scope>NUCLEOTIDE SEQUENCE</scope>
    <source>
        <strain evidence="1">Expedition CK06-06</strain>
    </source>
</reference>
<comment type="caution">
    <text evidence="1">The sequence shown here is derived from an EMBL/GenBank/DDBJ whole genome shotgun (WGS) entry which is preliminary data.</text>
</comment>
<proteinExistence type="predicted"/>
<organism evidence="1">
    <name type="scientific">marine sediment metagenome</name>
    <dbReference type="NCBI Taxonomy" id="412755"/>
    <lineage>
        <taxon>unclassified sequences</taxon>
        <taxon>metagenomes</taxon>
        <taxon>ecological metagenomes</taxon>
    </lineage>
</organism>
<name>X1KX65_9ZZZZ</name>
<evidence type="ECO:0000313" key="1">
    <source>
        <dbReference type="EMBL" id="GAH98240.1"/>
    </source>
</evidence>
<gene>
    <name evidence="1" type="ORF">S06H3_04561</name>
</gene>
<protein>
    <submittedName>
        <fullName evidence="1">Uncharacterized protein</fullName>
    </submittedName>
</protein>